<reference evidence="10" key="1">
    <citation type="submission" date="2025-08" db="UniProtKB">
        <authorList>
            <consortium name="RefSeq"/>
        </authorList>
    </citation>
    <scope>IDENTIFICATION</scope>
    <source>
        <tissue evidence="10">Blood</tissue>
    </source>
</reference>
<organism evidence="9 10">
    <name type="scientific">Eublepharis macularius</name>
    <name type="common">Leopard gecko</name>
    <name type="synonym">Cyrtodactylus macularius</name>
    <dbReference type="NCBI Taxonomy" id="481883"/>
    <lineage>
        <taxon>Eukaryota</taxon>
        <taxon>Metazoa</taxon>
        <taxon>Chordata</taxon>
        <taxon>Craniata</taxon>
        <taxon>Vertebrata</taxon>
        <taxon>Euteleostomi</taxon>
        <taxon>Lepidosauria</taxon>
        <taxon>Squamata</taxon>
        <taxon>Bifurcata</taxon>
        <taxon>Gekkota</taxon>
        <taxon>Eublepharidae</taxon>
        <taxon>Eublepharinae</taxon>
        <taxon>Eublepharis</taxon>
    </lineage>
</organism>
<dbReference type="Pfam" id="PF18149">
    <property type="entry name" value="Helicase_PWI"/>
    <property type="match status" value="1"/>
</dbReference>
<evidence type="ECO:0000256" key="4">
    <source>
        <dbReference type="ARBA" id="ARBA00022806"/>
    </source>
</evidence>
<dbReference type="CDD" id="cd18020">
    <property type="entry name" value="DEXHc_ASCC3_1"/>
    <property type="match status" value="1"/>
</dbReference>
<dbReference type="FunFam" id="3.40.50.300:FF:000062">
    <property type="entry name" value="U5 small nuclear ribonucleoprotein helicase"/>
    <property type="match status" value="1"/>
</dbReference>
<keyword evidence="5" id="KW-0067">ATP-binding</keyword>
<dbReference type="PANTHER" id="PTHR47961:SF13">
    <property type="entry name" value="ACTIVATING SIGNAL COINTEGRATOR 1 COMPLEX SUBUNIT 3"/>
    <property type="match status" value="1"/>
</dbReference>
<proteinExistence type="predicted"/>
<evidence type="ECO:0000256" key="5">
    <source>
        <dbReference type="ARBA" id="ARBA00022840"/>
    </source>
</evidence>
<dbReference type="AlphaFoldDB" id="A0AA97JTV7"/>
<keyword evidence="2" id="KW-0547">Nucleotide-binding</keyword>
<evidence type="ECO:0000256" key="2">
    <source>
        <dbReference type="ARBA" id="ARBA00022741"/>
    </source>
</evidence>
<dbReference type="CTD" id="10973"/>
<dbReference type="InterPro" id="IPR058856">
    <property type="entry name" value="ASCC3_N"/>
</dbReference>
<dbReference type="SMART" id="SM00490">
    <property type="entry name" value="HELICc"/>
    <property type="match status" value="1"/>
</dbReference>
<dbReference type="GeneID" id="129334625"/>
<dbReference type="FunFam" id="3.40.50.300:FF:000102">
    <property type="entry name" value="RNA helicase, activating signal cointegrator 1"/>
    <property type="match status" value="1"/>
</dbReference>
<dbReference type="InterPro" id="IPR027417">
    <property type="entry name" value="P-loop_NTPase"/>
</dbReference>
<evidence type="ECO:0000256" key="6">
    <source>
        <dbReference type="ARBA" id="ARBA00034541"/>
    </source>
</evidence>
<keyword evidence="1" id="KW-0677">Repeat</keyword>
<dbReference type="PANTHER" id="PTHR47961">
    <property type="entry name" value="DNA POLYMERASE THETA, PUTATIVE (AFU_ORTHOLOGUE AFUA_1G05260)-RELATED"/>
    <property type="match status" value="1"/>
</dbReference>
<keyword evidence="4" id="KW-0347">Helicase</keyword>
<dbReference type="InterPro" id="IPR001650">
    <property type="entry name" value="Helicase_C-like"/>
</dbReference>
<evidence type="ECO:0000313" key="9">
    <source>
        <dbReference type="Proteomes" id="UP001190640"/>
    </source>
</evidence>
<dbReference type="RefSeq" id="XP_054842829.1">
    <property type="nucleotide sequence ID" value="XM_054986854.1"/>
</dbReference>
<evidence type="ECO:0000259" key="7">
    <source>
        <dbReference type="PROSITE" id="PS51192"/>
    </source>
</evidence>
<dbReference type="GO" id="GO:0004386">
    <property type="term" value="F:helicase activity"/>
    <property type="evidence" value="ECO:0007669"/>
    <property type="project" value="UniProtKB-KW"/>
</dbReference>
<evidence type="ECO:0000259" key="8">
    <source>
        <dbReference type="PROSITE" id="PS51194"/>
    </source>
</evidence>
<name>A0AA97JTV7_EUBMA</name>
<dbReference type="InterPro" id="IPR050474">
    <property type="entry name" value="Hel308_SKI2-like"/>
</dbReference>
<dbReference type="GO" id="GO:0003676">
    <property type="term" value="F:nucleic acid binding"/>
    <property type="evidence" value="ECO:0007669"/>
    <property type="project" value="InterPro"/>
</dbReference>
<feature type="domain" description="Helicase C-terminal" evidence="8">
    <location>
        <begin position="704"/>
        <end position="919"/>
    </location>
</feature>
<dbReference type="SMART" id="SM00487">
    <property type="entry name" value="DEXDc"/>
    <property type="match status" value="1"/>
</dbReference>
<dbReference type="InterPro" id="IPR041094">
    <property type="entry name" value="Brr2_helicase_PWI"/>
</dbReference>
<keyword evidence="3" id="KW-0378">Hydrolase</keyword>
<dbReference type="CDD" id="cd18795">
    <property type="entry name" value="SF2_C_Ski2"/>
    <property type="match status" value="1"/>
</dbReference>
<dbReference type="Pfam" id="PF00270">
    <property type="entry name" value="DEAD"/>
    <property type="match status" value="1"/>
</dbReference>
<evidence type="ECO:0000313" key="10">
    <source>
        <dbReference type="RefSeq" id="XP_054842829.1"/>
    </source>
</evidence>
<dbReference type="InterPro" id="IPR011545">
    <property type="entry name" value="DEAD/DEAH_box_helicase_dom"/>
</dbReference>
<dbReference type="GO" id="GO:0005524">
    <property type="term" value="F:ATP binding"/>
    <property type="evidence" value="ECO:0007669"/>
    <property type="project" value="UniProtKB-KW"/>
</dbReference>
<keyword evidence="9" id="KW-1185">Reference proteome</keyword>
<dbReference type="PROSITE" id="PS51194">
    <property type="entry name" value="HELICASE_CTER"/>
    <property type="match status" value="1"/>
</dbReference>
<gene>
    <name evidence="10" type="primary">ASCC3</name>
</gene>
<dbReference type="PROSITE" id="PS51192">
    <property type="entry name" value="HELICASE_ATP_BIND_1"/>
    <property type="match status" value="1"/>
</dbReference>
<accession>A0AA97JTV7</accession>
<evidence type="ECO:0000256" key="3">
    <source>
        <dbReference type="ARBA" id="ARBA00022801"/>
    </source>
</evidence>
<dbReference type="Proteomes" id="UP001190640">
    <property type="component" value="Chromosome 1"/>
</dbReference>
<protein>
    <recommendedName>
        <fullName evidence="6">U5 small nuclear ribonucleoprotein 200 kDa helicase</fullName>
    </recommendedName>
</protein>
<dbReference type="Pfam" id="PF26582">
    <property type="entry name" value="ASCC3_N"/>
    <property type="match status" value="1"/>
</dbReference>
<feature type="domain" description="Helicase ATP-binding" evidence="7">
    <location>
        <begin position="494"/>
        <end position="677"/>
    </location>
</feature>
<evidence type="ECO:0000256" key="1">
    <source>
        <dbReference type="ARBA" id="ARBA00022737"/>
    </source>
</evidence>
<dbReference type="Pfam" id="PF00271">
    <property type="entry name" value="Helicase_C"/>
    <property type="match status" value="1"/>
</dbReference>
<dbReference type="GO" id="GO:0016787">
    <property type="term" value="F:hydrolase activity"/>
    <property type="evidence" value="ECO:0007669"/>
    <property type="project" value="UniProtKB-KW"/>
</dbReference>
<dbReference type="SUPFAM" id="SSF52540">
    <property type="entry name" value="P-loop containing nucleoside triphosphate hydrolases"/>
    <property type="match status" value="1"/>
</dbReference>
<dbReference type="Gene3D" id="3.40.50.300">
    <property type="entry name" value="P-loop containing nucleotide triphosphate hydrolases"/>
    <property type="match status" value="2"/>
</dbReference>
<sequence>MALPRLTGALRSFSNVTKQDDYSEDSADLKNKRSQLQEDLLHSDHSWKKIVKFIEENSEKENQPSLHGDLRTILQASKQIVGCENGQEAIESGAVFLFKTLYMKEYVGHEETKAIKQMFGPFPSSSATEACNAASRIASHFIQEQLIALLQAPELQTAVTQSCFGKNIAFSFDMHDLDCSEELPVNGKMDKQKLISLDYKKYLNSSLEHFPNGYDEGLAKPSEKLDDSFLWYEVGKYLNESLKGTPGGPTMEHLCCTLYEMLASTKSDDELQNELFELLGPEGFELIEKLLQNRCTIVERSFSGANDYKLQTLQEQCKKFAGENTKPNYGCQVTIQSEQEKQLLKLYRREEKRNSRREKRAGDDGEIFGDGLMSFDPKELRLQREQALLNARTMPVLGRQSDSDFEKIHYPHVYDSQAEARKTSAFIGGAKMLLPEAIERENNKMYEEVKIPHSEPMPIGFEEKPVYMKDLDEIGQLAFKGMKRLNRIQSIVFETAYNTNENMLICAPTGAGKTNIAMLTVLHEIRQHVLQGVIKKDEFKIVYVAPMKALAAEMTNYFSKRLEPLGIMVKELTGDMQLSKSEILRTQMLVTTPEKWDVVTRKSVGDVALSQLVKLLILDEVHLLHEDRGPVLESLVARTLRQVESTQSMIRILGLSATLPNYLDVATFLHVNPYIGLFYFDARFRPVPLGQTFIGIKTTNKVQQLNNMDEVCYENVLKQVTAGHQVMVFVHARNATVRTAMALREKAKNNGHICYFLPSQGPDYGQSEKQVQKSRNKQLREMFPDGFSIHHAGMLRQDRNLVENLFSRGYIKVLVCTATLAWGVNLPAHAVIIKGTQIYAAKRGSFVDLGILDVMQIFGRAGRPQFDKFGEGIIITTHDKLSHYLTLLTQQNPIESQFLESLADNLNAETWPHSLNLGM</sequence>
<dbReference type="InterPro" id="IPR014001">
    <property type="entry name" value="Helicase_ATP-bd"/>
</dbReference>